<gene>
    <name evidence="1" type="ordered locus">sce6828</name>
</gene>
<name>A9GTU7_SORC5</name>
<evidence type="ECO:0000313" key="1">
    <source>
        <dbReference type="EMBL" id="CAN96996.1"/>
    </source>
</evidence>
<dbReference type="HOGENOM" id="CLU_1255283_0_0_7"/>
<keyword evidence="2" id="KW-1185">Reference proteome</keyword>
<organism evidence="1 2">
    <name type="scientific">Sorangium cellulosum (strain So ce56)</name>
    <name type="common">Polyangium cellulosum (strain So ce56)</name>
    <dbReference type="NCBI Taxonomy" id="448385"/>
    <lineage>
        <taxon>Bacteria</taxon>
        <taxon>Pseudomonadati</taxon>
        <taxon>Myxococcota</taxon>
        <taxon>Polyangia</taxon>
        <taxon>Polyangiales</taxon>
        <taxon>Polyangiaceae</taxon>
        <taxon>Sorangium</taxon>
    </lineage>
</organism>
<proteinExistence type="predicted"/>
<dbReference type="STRING" id="448385.sce6828"/>
<protein>
    <submittedName>
        <fullName evidence="1">Uncharacterized protein</fullName>
    </submittedName>
</protein>
<evidence type="ECO:0000313" key="2">
    <source>
        <dbReference type="Proteomes" id="UP000002139"/>
    </source>
</evidence>
<dbReference type="EMBL" id="AM746676">
    <property type="protein sequence ID" value="CAN96996.1"/>
    <property type="molecule type" value="Genomic_DNA"/>
</dbReference>
<dbReference type="AlphaFoldDB" id="A9GTU7"/>
<dbReference type="eggNOG" id="ENOG50316US">
    <property type="taxonomic scope" value="Bacteria"/>
</dbReference>
<dbReference type="KEGG" id="scl:sce6828"/>
<sequence length="220" mass="24197">MGRHPDLVRRSRGRAVRADAAALVNEADQDVLPALPVRQRSSRSITISVALQRFAPPKRERSGSFSACRRPERPCSIFRSMLTIRAEQLRVLAAAREACFMRDLEAHVRRHFPAVAEAQSPSALQASLRGAVARATALGLESPQDLCLYANIGAVLGWEFEAAPQHAWIGDLLRDASIASTSHRLRLAVNEVGRRLSLEEQNRVTEQQFKATAQARAGST</sequence>
<reference evidence="1 2" key="1">
    <citation type="journal article" date="2007" name="Nat. Biotechnol.">
        <title>Complete genome sequence of the myxobacterium Sorangium cellulosum.</title>
        <authorList>
            <person name="Schneiker S."/>
            <person name="Perlova O."/>
            <person name="Kaiser O."/>
            <person name="Gerth K."/>
            <person name="Alici A."/>
            <person name="Altmeyer M.O."/>
            <person name="Bartels D."/>
            <person name="Bekel T."/>
            <person name="Beyer S."/>
            <person name="Bode E."/>
            <person name="Bode H.B."/>
            <person name="Bolten C.J."/>
            <person name="Choudhuri J.V."/>
            <person name="Doss S."/>
            <person name="Elnakady Y.A."/>
            <person name="Frank B."/>
            <person name="Gaigalat L."/>
            <person name="Goesmann A."/>
            <person name="Groeger C."/>
            <person name="Gross F."/>
            <person name="Jelsbak L."/>
            <person name="Jelsbak L."/>
            <person name="Kalinowski J."/>
            <person name="Kegler C."/>
            <person name="Knauber T."/>
            <person name="Konietzny S."/>
            <person name="Kopp M."/>
            <person name="Krause L."/>
            <person name="Krug D."/>
            <person name="Linke B."/>
            <person name="Mahmud T."/>
            <person name="Martinez-Arias R."/>
            <person name="McHardy A.C."/>
            <person name="Merai M."/>
            <person name="Meyer F."/>
            <person name="Mormann S."/>
            <person name="Munoz-Dorado J."/>
            <person name="Perez J."/>
            <person name="Pradella S."/>
            <person name="Rachid S."/>
            <person name="Raddatz G."/>
            <person name="Rosenau F."/>
            <person name="Rueckert C."/>
            <person name="Sasse F."/>
            <person name="Scharfe M."/>
            <person name="Schuster S.C."/>
            <person name="Suen G."/>
            <person name="Treuner-Lange A."/>
            <person name="Velicer G.J."/>
            <person name="Vorholter F.-J."/>
            <person name="Weissman K.J."/>
            <person name="Welch R.D."/>
            <person name="Wenzel S.C."/>
            <person name="Whitworth D.E."/>
            <person name="Wilhelm S."/>
            <person name="Wittmann C."/>
            <person name="Bloecker H."/>
            <person name="Puehler A."/>
            <person name="Mueller R."/>
        </authorList>
    </citation>
    <scope>NUCLEOTIDE SEQUENCE [LARGE SCALE GENOMIC DNA]</scope>
    <source>
        <strain evidence="2">So ce56</strain>
    </source>
</reference>
<accession>A9GTU7</accession>
<dbReference type="Proteomes" id="UP000002139">
    <property type="component" value="Chromosome"/>
</dbReference>